<accession>A0ABU1MZ13</accession>
<dbReference type="Proteomes" id="UP001262754">
    <property type="component" value="Unassembled WGS sequence"/>
</dbReference>
<gene>
    <name evidence="1" type="ORF">J2800_002085</name>
</gene>
<dbReference type="PANTHER" id="PTHR39337:SF1">
    <property type="entry name" value="BLR5642 PROTEIN"/>
    <property type="match status" value="1"/>
</dbReference>
<evidence type="ECO:0000313" key="1">
    <source>
        <dbReference type="EMBL" id="MDR6531343.1"/>
    </source>
</evidence>
<dbReference type="EMBL" id="JAVDRL010000005">
    <property type="protein sequence ID" value="MDR6531343.1"/>
    <property type="molecule type" value="Genomic_DNA"/>
</dbReference>
<sequence length="209" mass="22673">MDSTPSDPRVLTIGHSTHSWERFERLLLGAGVTAVADVRTSPWSRHTPQFNRDALAEGLKGAGLAYVYLGDALGGRPTGAHLFDDGVADYEAMAAEPAFKAGLERVRKGAERHVVALMCAEQEPLDCHRCLLVSRQLKAMGLAVSHVLPDGQVEPHAATERRLLVCEGLEHDDFLEGPEERLARAYRQRARKAAYAEDPPETAVLGAAG</sequence>
<dbReference type="RefSeq" id="WP_310031209.1">
    <property type="nucleotide sequence ID" value="NZ_JAVDRL010000005.1"/>
</dbReference>
<dbReference type="InterPro" id="IPR007438">
    <property type="entry name" value="DUF488"/>
</dbReference>
<dbReference type="Pfam" id="PF04343">
    <property type="entry name" value="DUF488"/>
    <property type="match status" value="1"/>
</dbReference>
<comment type="caution">
    <text evidence="1">The sequence shown here is derived from an EMBL/GenBank/DDBJ whole genome shotgun (WGS) entry which is preliminary data.</text>
</comment>
<organism evidence="1 2">
    <name type="scientific">Caulobacter rhizosphaerae</name>
    <dbReference type="NCBI Taxonomy" id="2010972"/>
    <lineage>
        <taxon>Bacteria</taxon>
        <taxon>Pseudomonadati</taxon>
        <taxon>Pseudomonadota</taxon>
        <taxon>Alphaproteobacteria</taxon>
        <taxon>Caulobacterales</taxon>
        <taxon>Caulobacteraceae</taxon>
        <taxon>Caulobacter</taxon>
    </lineage>
</organism>
<name>A0ABU1MZ13_9CAUL</name>
<keyword evidence="2" id="KW-1185">Reference proteome</keyword>
<dbReference type="PANTHER" id="PTHR39337">
    <property type="entry name" value="BLR5642 PROTEIN"/>
    <property type="match status" value="1"/>
</dbReference>
<proteinExistence type="predicted"/>
<evidence type="ECO:0000313" key="2">
    <source>
        <dbReference type="Proteomes" id="UP001262754"/>
    </source>
</evidence>
<protein>
    <submittedName>
        <fullName evidence="1">Uncharacterized protein (DUF488 family)</fullName>
    </submittedName>
</protein>
<reference evidence="1 2" key="1">
    <citation type="submission" date="2023-07" db="EMBL/GenBank/DDBJ databases">
        <title>Sorghum-associated microbial communities from plants grown in Nebraska, USA.</title>
        <authorList>
            <person name="Schachtman D."/>
        </authorList>
    </citation>
    <scope>NUCLEOTIDE SEQUENCE [LARGE SCALE GENOMIC DNA]</scope>
    <source>
        <strain evidence="1 2">DS2154</strain>
    </source>
</reference>